<dbReference type="CDD" id="cd00090">
    <property type="entry name" value="HTH_ARSR"/>
    <property type="match status" value="1"/>
</dbReference>
<dbReference type="SUPFAM" id="SSF46785">
    <property type="entry name" value="Winged helix' DNA-binding domain"/>
    <property type="match status" value="1"/>
</dbReference>
<dbReference type="PANTHER" id="PTHR34301:SF8">
    <property type="entry name" value="ATPASE DOMAIN-CONTAINING PROTEIN"/>
    <property type="match status" value="1"/>
</dbReference>
<dbReference type="InterPro" id="IPR011991">
    <property type="entry name" value="ArsR-like_HTH"/>
</dbReference>
<dbReference type="Proteomes" id="UP001042704">
    <property type="component" value="Chromosome"/>
</dbReference>
<evidence type="ECO:0000259" key="1">
    <source>
        <dbReference type="PROSITE" id="PS50987"/>
    </source>
</evidence>
<dbReference type="SMART" id="SM00418">
    <property type="entry name" value="HTH_ARSR"/>
    <property type="match status" value="1"/>
</dbReference>
<feature type="domain" description="HTH arsR-type" evidence="1">
    <location>
        <begin position="277"/>
        <end position="371"/>
    </location>
</feature>
<protein>
    <submittedName>
        <fullName evidence="2">Transcriptional regulator</fullName>
    </submittedName>
</protein>
<dbReference type="InterPro" id="IPR027417">
    <property type="entry name" value="P-loop_NTPase"/>
</dbReference>
<dbReference type="Gene3D" id="3.40.50.300">
    <property type="entry name" value="P-loop containing nucleotide triphosphate hydrolases"/>
    <property type="match status" value="1"/>
</dbReference>
<dbReference type="SUPFAM" id="SSF52540">
    <property type="entry name" value="P-loop containing nucleoside triphosphate hydrolases"/>
    <property type="match status" value="1"/>
</dbReference>
<dbReference type="InterPro" id="IPR036388">
    <property type="entry name" value="WH-like_DNA-bd_sf"/>
</dbReference>
<accession>A0A8A3S0U2</accession>
<dbReference type="AlphaFoldDB" id="A0A8A3S0U2"/>
<dbReference type="EMBL" id="CP036172">
    <property type="protein sequence ID" value="QSZ66207.1"/>
    <property type="molecule type" value="Genomic_DNA"/>
</dbReference>
<name>A0A8A3S0U2_9EURY</name>
<keyword evidence="3" id="KW-1185">Reference proteome</keyword>
<gene>
    <name evidence="2" type="ORF">RJ40_01185</name>
</gene>
<proteinExistence type="predicted"/>
<dbReference type="RefSeq" id="WP_265581525.1">
    <property type="nucleotide sequence ID" value="NZ_CP036172.1"/>
</dbReference>
<evidence type="ECO:0000313" key="3">
    <source>
        <dbReference type="Proteomes" id="UP001042704"/>
    </source>
</evidence>
<reference evidence="2" key="2">
    <citation type="submission" date="2019-02" db="EMBL/GenBank/DDBJ databases">
        <authorList>
            <person name="Chen S.-C."/>
            <person name="Chien H.-H."/>
            <person name="Lai M.-C."/>
        </authorList>
    </citation>
    <scope>NUCLEOTIDE SEQUENCE</scope>
    <source>
        <strain evidence="2">N2F9704</strain>
    </source>
</reference>
<sequence>MDTESLTLFRFSPEKIPQDTLRELFVGREKQLDNLVDDVGKASKEHTTRFHLIVGPRGIGKSHLMVLAYYDLIEKYGSTVIPIKFAEEEYSIYRASDLFLRALEEYDKTYGRVHTDIPKDKGEDFILDFALGKLEQISREEKKQFVFLIENLNEIFLQLEKDEVAKLRSIFQRYDIFSVVASAPMIFPGVSEHDEPFFNFFKIDHLREFSLAESKQFMRRIGEVEKNEYFLQNFEKFEPKLEGIYHLTGGSPRLVLIIYEIIHRGNIENIETIFLKMLDDHTPYYQKIFEMLSGQRRVIVDTLMLSPTPLTPKDIAEKTRIDGRTVNSQLRRLENDRYVRSHSIGKRTCYEVRERLFRLWREMRQPFGRNRIPLFIDFLTLWYTPEEREKIFRTKFERLEAGDTSVLRGLHEYHEGLVVADTIFEGSPESFGTLVRKLMMAYNLKKREETVVLADRLYPQADKIGPDSIYPYTLVLLSLGFDEYREGNYGYGKKHISRAYEIESKRSEEFDLKNDTIELLKEIIDTGDPELVRMVADTIIEAKGDKDSEYRRFMKPITDALMIIETGNTSLYYLMLQSEERDLIADIVKKIMKSDALSPDV</sequence>
<dbReference type="Gene3D" id="1.10.10.10">
    <property type="entry name" value="Winged helix-like DNA-binding domain superfamily/Winged helix DNA-binding domain"/>
    <property type="match status" value="1"/>
</dbReference>
<dbReference type="GO" id="GO:0003700">
    <property type="term" value="F:DNA-binding transcription factor activity"/>
    <property type="evidence" value="ECO:0007669"/>
    <property type="project" value="InterPro"/>
</dbReference>
<dbReference type="PANTHER" id="PTHR34301">
    <property type="entry name" value="DNA-BINDING PROTEIN-RELATED"/>
    <property type="match status" value="1"/>
</dbReference>
<evidence type="ECO:0000313" key="2">
    <source>
        <dbReference type="EMBL" id="QSZ66207.1"/>
    </source>
</evidence>
<dbReference type="GeneID" id="76422925"/>
<reference evidence="2" key="1">
    <citation type="journal article" date="2001" name="Int. J. Syst. Evol. Microbiol.">
        <title>Methanofollis aquaemaris sp. nov., a methanogen isolated from an aquaculture fish pond.</title>
        <authorList>
            <person name="Lai M.C."/>
            <person name="Chen S.C."/>
        </authorList>
    </citation>
    <scope>NUCLEOTIDE SEQUENCE</scope>
    <source>
        <strain evidence="2">N2F9704</strain>
    </source>
</reference>
<dbReference type="KEGG" id="maqe:RJ40_01185"/>
<dbReference type="InterPro" id="IPR036390">
    <property type="entry name" value="WH_DNA-bd_sf"/>
</dbReference>
<dbReference type="InterPro" id="IPR001845">
    <property type="entry name" value="HTH_ArsR_DNA-bd_dom"/>
</dbReference>
<dbReference type="PROSITE" id="PS50987">
    <property type="entry name" value="HTH_ARSR_2"/>
    <property type="match status" value="1"/>
</dbReference>
<organism evidence="2 3">
    <name type="scientific">Methanofollis aquaemaris</name>
    <dbReference type="NCBI Taxonomy" id="126734"/>
    <lineage>
        <taxon>Archaea</taxon>
        <taxon>Methanobacteriati</taxon>
        <taxon>Methanobacteriota</taxon>
        <taxon>Stenosarchaea group</taxon>
        <taxon>Methanomicrobia</taxon>
        <taxon>Methanomicrobiales</taxon>
        <taxon>Methanomicrobiaceae</taxon>
        <taxon>Methanofollis</taxon>
    </lineage>
</organism>